<evidence type="ECO:0000313" key="5">
    <source>
        <dbReference type="EMBL" id="ETO23919.1"/>
    </source>
</evidence>
<feature type="repeat" description="WD" evidence="3">
    <location>
        <begin position="643"/>
        <end position="684"/>
    </location>
</feature>
<keyword evidence="1 3" id="KW-0853">WD repeat</keyword>
<gene>
    <name evidence="5" type="ORF">RFI_13241</name>
</gene>
<dbReference type="PRINTS" id="PR00320">
    <property type="entry name" value="GPROTEINBRPT"/>
</dbReference>
<dbReference type="Pfam" id="PF23414">
    <property type="entry name" value="Beta-prop_EML_2"/>
    <property type="match status" value="1"/>
</dbReference>
<evidence type="ECO:0000313" key="6">
    <source>
        <dbReference type="Proteomes" id="UP000023152"/>
    </source>
</evidence>
<dbReference type="InterPro" id="IPR055442">
    <property type="entry name" value="Beta-prop_EML-like_2nd"/>
</dbReference>
<reference evidence="5 6" key="1">
    <citation type="journal article" date="2013" name="Curr. Biol.">
        <title>The Genome of the Foraminiferan Reticulomyxa filosa.</title>
        <authorList>
            <person name="Glockner G."/>
            <person name="Hulsmann N."/>
            <person name="Schleicher M."/>
            <person name="Noegel A.A."/>
            <person name="Eichinger L."/>
            <person name="Gallinger C."/>
            <person name="Pawlowski J."/>
            <person name="Sierra R."/>
            <person name="Euteneuer U."/>
            <person name="Pillet L."/>
            <person name="Moustafa A."/>
            <person name="Platzer M."/>
            <person name="Groth M."/>
            <person name="Szafranski K."/>
            <person name="Schliwa M."/>
        </authorList>
    </citation>
    <scope>NUCLEOTIDE SEQUENCE [LARGE SCALE GENOMIC DNA]</scope>
</reference>
<feature type="repeat" description="WD" evidence="3">
    <location>
        <begin position="559"/>
        <end position="600"/>
    </location>
</feature>
<feature type="repeat" description="WD" evidence="3">
    <location>
        <begin position="601"/>
        <end position="633"/>
    </location>
</feature>
<feature type="domain" description="EML-like second beta-propeller" evidence="4">
    <location>
        <begin position="443"/>
        <end position="599"/>
    </location>
</feature>
<dbReference type="EMBL" id="ASPP01009601">
    <property type="protein sequence ID" value="ETO23919.1"/>
    <property type="molecule type" value="Genomic_DNA"/>
</dbReference>
<organism evidence="5 6">
    <name type="scientific">Reticulomyxa filosa</name>
    <dbReference type="NCBI Taxonomy" id="46433"/>
    <lineage>
        <taxon>Eukaryota</taxon>
        <taxon>Sar</taxon>
        <taxon>Rhizaria</taxon>
        <taxon>Retaria</taxon>
        <taxon>Foraminifera</taxon>
        <taxon>Monothalamids</taxon>
        <taxon>Reticulomyxidae</taxon>
        <taxon>Reticulomyxa</taxon>
    </lineage>
</organism>
<feature type="repeat" description="WD" evidence="3">
    <location>
        <begin position="433"/>
        <end position="474"/>
    </location>
</feature>
<dbReference type="Gene3D" id="2.130.10.10">
    <property type="entry name" value="YVTN repeat-like/Quinoprotein amine dehydrogenase"/>
    <property type="match status" value="3"/>
</dbReference>
<accession>X6NDW4</accession>
<dbReference type="PANTHER" id="PTHR19879">
    <property type="entry name" value="TRANSCRIPTION INITIATION FACTOR TFIID"/>
    <property type="match status" value="1"/>
</dbReference>
<feature type="repeat" description="WD" evidence="3">
    <location>
        <begin position="475"/>
        <end position="516"/>
    </location>
</feature>
<proteinExistence type="predicted"/>
<comment type="caution">
    <text evidence="5">The sequence shown here is derived from an EMBL/GenBank/DDBJ whole genome shotgun (WGS) entry which is preliminary data.</text>
</comment>
<dbReference type="InterPro" id="IPR020472">
    <property type="entry name" value="WD40_PAC1"/>
</dbReference>
<name>X6NDW4_RETFI</name>
<dbReference type="InterPro" id="IPR001680">
    <property type="entry name" value="WD40_rpt"/>
</dbReference>
<dbReference type="PANTHER" id="PTHR19879:SF9">
    <property type="entry name" value="TRANSCRIPTION INITIATION FACTOR TFIID SUBUNIT 5"/>
    <property type="match status" value="1"/>
</dbReference>
<sequence length="719" mass="82441">MNPDDIKAEKNTNVDVATRFEIMAPLPRTLQGTQCVIHNHEILICGGSGERGCYSYHTLKNTYKRICSYPNDVELFGHCVVKYVNNDNPNGITLLSFGGPENEKKHTLMMKYVSIWDVDSEIDNANIECYNTWNHLTDNQNKAISIGRSESDYEGVRAVVGGSNNHLLFITYFPNNIDVFNLITLQYINHATLPIDPEYPICYHCFISMAENGSSIVNLNKDITIMWLFCYEKGLRIEYNEDTNTFGFHSIRVCTTIRSFYSYACVCVNDFILFFGGDDGAEIDALKDMYKYSITEDKWVKFEYSLPFPLTDCVATLNDNNMYVHIIGGYDGDDAVSTHIRTKVDNWMKEETEFEKKWLIEEEEKREIEDIKIELEEMQEGDDIYKLKRRKEIKIITEYWVRSLFIKFGWIHEFDVIISKYILMKYFKPLKIFRGHDDILCSVKFSPDDTKLVTTSYDKTIRIWDVKSGKEIHILRGHTGPVYAAQFSPDGKTVVSCSLDKTIRLWDTETGTETRKIEEHTKSVTNTEFSPDGKTIVSSSYDQTIRIWDVKSGKEKSRFEGHSNAVNDVQFSPDGQLIVSSSLDNTIAIWDVKSGEQKKILKGHTNWVMRAKFFPDNRLVVSCSADGTIRVWDAILGTQLKKLCGHFDVVIDVQFFPDGQSLMSCSMDETIRLWDIKLGMEIQILKGHEQEVAGVDISTYSNTIVSCSNDGTVRLWGQL</sequence>
<dbReference type="PROSITE" id="PS50082">
    <property type="entry name" value="WD_REPEATS_2"/>
    <property type="match status" value="7"/>
</dbReference>
<dbReference type="SMART" id="SM00320">
    <property type="entry name" value="WD40"/>
    <property type="match status" value="7"/>
</dbReference>
<feature type="repeat" description="WD" evidence="3">
    <location>
        <begin position="685"/>
        <end position="719"/>
    </location>
</feature>
<dbReference type="InterPro" id="IPR011043">
    <property type="entry name" value="Gal_Oxase/kelch_b-propeller"/>
</dbReference>
<dbReference type="InterPro" id="IPR015943">
    <property type="entry name" value="WD40/YVTN_repeat-like_dom_sf"/>
</dbReference>
<dbReference type="Pfam" id="PF00400">
    <property type="entry name" value="WD40"/>
    <property type="match status" value="2"/>
</dbReference>
<dbReference type="PROSITE" id="PS00678">
    <property type="entry name" value="WD_REPEATS_1"/>
    <property type="match status" value="5"/>
</dbReference>
<dbReference type="Proteomes" id="UP000023152">
    <property type="component" value="Unassembled WGS sequence"/>
</dbReference>
<keyword evidence="2" id="KW-0677">Repeat</keyword>
<dbReference type="CDD" id="cd00200">
    <property type="entry name" value="WD40"/>
    <property type="match status" value="1"/>
</dbReference>
<dbReference type="PROSITE" id="PS50294">
    <property type="entry name" value="WD_REPEATS_REGION"/>
    <property type="match status" value="7"/>
</dbReference>
<evidence type="ECO:0000256" key="1">
    <source>
        <dbReference type="ARBA" id="ARBA00022574"/>
    </source>
</evidence>
<dbReference type="InterPro" id="IPR019775">
    <property type="entry name" value="WD40_repeat_CS"/>
</dbReference>
<evidence type="ECO:0000259" key="4">
    <source>
        <dbReference type="Pfam" id="PF23414"/>
    </source>
</evidence>
<dbReference type="SUPFAM" id="SSF50965">
    <property type="entry name" value="Galactose oxidase, central domain"/>
    <property type="match status" value="1"/>
</dbReference>
<protein>
    <submittedName>
        <fullName evidence="5">WD-40 repeat protein</fullName>
    </submittedName>
</protein>
<dbReference type="InterPro" id="IPR015915">
    <property type="entry name" value="Kelch-typ_b-propeller"/>
</dbReference>
<dbReference type="SUPFAM" id="SSF50978">
    <property type="entry name" value="WD40 repeat-like"/>
    <property type="match status" value="1"/>
</dbReference>
<keyword evidence="6" id="KW-1185">Reference proteome</keyword>
<dbReference type="Gene3D" id="2.120.10.80">
    <property type="entry name" value="Kelch-type beta propeller"/>
    <property type="match status" value="2"/>
</dbReference>
<evidence type="ECO:0000256" key="3">
    <source>
        <dbReference type="PROSITE-ProRule" id="PRU00221"/>
    </source>
</evidence>
<dbReference type="InterPro" id="IPR036322">
    <property type="entry name" value="WD40_repeat_dom_sf"/>
</dbReference>
<evidence type="ECO:0000256" key="2">
    <source>
        <dbReference type="ARBA" id="ARBA00022737"/>
    </source>
</evidence>
<dbReference type="AlphaFoldDB" id="X6NDW4"/>
<feature type="repeat" description="WD" evidence="3">
    <location>
        <begin position="517"/>
        <end position="558"/>
    </location>
</feature>